<accession>A0A0K1PPN2</accession>
<dbReference type="GO" id="GO:0008641">
    <property type="term" value="F:ubiquitin-like modifier activating enzyme activity"/>
    <property type="evidence" value="ECO:0007669"/>
    <property type="project" value="InterPro"/>
</dbReference>
<keyword evidence="3" id="KW-1185">Reference proteome</keyword>
<dbReference type="Proteomes" id="UP000064967">
    <property type="component" value="Chromosome"/>
</dbReference>
<dbReference type="OrthoDB" id="9804150at2"/>
<dbReference type="GO" id="GO:0061503">
    <property type="term" value="F:tRNA threonylcarbamoyladenosine dehydratase"/>
    <property type="evidence" value="ECO:0007669"/>
    <property type="project" value="TreeGrafter"/>
</dbReference>
<evidence type="ECO:0000313" key="2">
    <source>
        <dbReference type="EMBL" id="AKU95500.1"/>
    </source>
</evidence>
<dbReference type="PATRIC" id="fig|1391654.3.peg.2180"/>
<dbReference type="KEGG" id="llu:AKJ09_02164"/>
<dbReference type="Gene3D" id="3.40.50.720">
    <property type="entry name" value="NAD(P)-binding Rossmann-like Domain"/>
    <property type="match status" value="1"/>
</dbReference>
<dbReference type="AlphaFoldDB" id="A0A0K1PPN2"/>
<organism evidence="2 3">
    <name type="scientific">Labilithrix luteola</name>
    <dbReference type="NCBI Taxonomy" id="1391654"/>
    <lineage>
        <taxon>Bacteria</taxon>
        <taxon>Pseudomonadati</taxon>
        <taxon>Myxococcota</taxon>
        <taxon>Polyangia</taxon>
        <taxon>Polyangiales</taxon>
        <taxon>Labilitrichaceae</taxon>
        <taxon>Labilithrix</taxon>
    </lineage>
</organism>
<dbReference type="PANTHER" id="PTHR43267:SF1">
    <property type="entry name" value="TRNA THREONYLCARBAMOYLADENOSINE DEHYDRATASE"/>
    <property type="match status" value="1"/>
</dbReference>
<dbReference type="EMBL" id="CP012333">
    <property type="protein sequence ID" value="AKU95500.1"/>
    <property type="molecule type" value="Genomic_DNA"/>
</dbReference>
<dbReference type="RefSeq" id="WP_146646938.1">
    <property type="nucleotide sequence ID" value="NZ_CP012333.1"/>
</dbReference>
<dbReference type="GO" id="GO:0061504">
    <property type="term" value="P:cyclic threonylcarbamoyladenosine biosynthetic process"/>
    <property type="evidence" value="ECO:0007669"/>
    <property type="project" value="TreeGrafter"/>
</dbReference>
<evidence type="ECO:0000313" key="3">
    <source>
        <dbReference type="Proteomes" id="UP000064967"/>
    </source>
</evidence>
<dbReference type="SUPFAM" id="SSF69572">
    <property type="entry name" value="Activating enzymes of the ubiquitin-like proteins"/>
    <property type="match status" value="1"/>
</dbReference>
<evidence type="ECO:0000259" key="1">
    <source>
        <dbReference type="Pfam" id="PF00899"/>
    </source>
</evidence>
<dbReference type="STRING" id="1391654.AKJ09_02164"/>
<sequence>MSQAVLDDRTDQVERPERANVAERAPFRLHRRFDRLGRLYGDTAVERLARAHVLVIGLGGVGSFAVEALARSGIGRLTLVDFDRVCVTNTNRQLQALSVNVAKRKADVLAERIRLIDPRLEVTPVPMFYGPATANHILRSDIDFVVDATDNVNAKCHLLSECRERALRVVTTLGSAGRIDPLAVTTTDLAQTKNDGLALAVRRLLRREHGFPARGPFGIQAVWSREEARDPMPLAYDGEEGFHCVCPGGKNEHHSCEERSVVRGSVSFVTGTFGLVAASHVVNSITSGAVPIP</sequence>
<reference evidence="2 3" key="1">
    <citation type="submission" date="2015-08" db="EMBL/GenBank/DDBJ databases">
        <authorList>
            <person name="Babu N.S."/>
            <person name="Beckwith C.J."/>
            <person name="Beseler K.G."/>
            <person name="Brison A."/>
            <person name="Carone J.V."/>
            <person name="Caskin T.P."/>
            <person name="Diamond M."/>
            <person name="Durham M.E."/>
            <person name="Foxe J.M."/>
            <person name="Go M."/>
            <person name="Henderson B.A."/>
            <person name="Jones I.B."/>
            <person name="McGettigan J.A."/>
            <person name="Micheletti S.J."/>
            <person name="Nasrallah M.E."/>
            <person name="Ortiz D."/>
            <person name="Piller C.R."/>
            <person name="Privatt S.R."/>
            <person name="Schneider S.L."/>
            <person name="Sharp S."/>
            <person name="Smith T.C."/>
            <person name="Stanton J.D."/>
            <person name="Ullery H.E."/>
            <person name="Wilson R.J."/>
            <person name="Serrano M.G."/>
            <person name="Buck G."/>
            <person name="Lee V."/>
            <person name="Wang Y."/>
            <person name="Carvalho R."/>
            <person name="Voegtly L."/>
            <person name="Shi R."/>
            <person name="Duckworth R."/>
            <person name="Johnson A."/>
            <person name="Loviza R."/>
            <person name="Walstead R."/>
            <person name="Shah Z."/>
            <person name="Kiflezghi M."/>
            <person name="Wade K."/>
            <person name="Ball S.L."/>
            <person name="Bradley K.W."/>
            <person name="Asai D.J."/>
            <person name="Bowman C.A."/>
            <person name="Russell D.A."/>
            <person name="Pope W.H."/>
            <person name="Jacobs-Sera D."/>
            <person name="Hendrix R.W."/>
            <person name="Hatfull G.F."/>
        </authorList>
    </citation>
    <scope>NUCLEOTIDE SEQUENCE [LARGE SCALE GENOMIC DNA]</scope>
    <source>
        <strain evidence="2 3">DSM 27648</strain>
    </source>
</reference>
<feature type="domain" description="THIF-type NAD/FAD binding fold" evidence="1">
    <location>
        <begin position="39"/>
        <end position="286"/>
    </location>
</feature>
<dbReference type="CDD" id="cd00755">
    <property type="entry name" value="YgdL_like"/>
    <property type="match status" value="1"/>
</dbReference>
<dbReference type="PANTHER" id="PTHR43267">
    <property type="entry name" value="TRNA THREONYLCARBAMOYLADENOSINE DEHYDRATASE"/>
    <property type="match status" value="1"/>
</dbReference>
<name>A0A0K1PPN2_9BACT</name>
<protein>
    <submittedName>
        <fullName evidence="2">HesA/MoeB/ThiF family protein related to EC-YgdL</fullName>
    </submittedName>
</protein>
<proteinExistence type="predicted"/>
<dbReference type="InterPro" id="IPR000594">
    <property type="entry name" value="ThiF_NAD_FAD-bd"/>
</dbReference>
<gene>
    <name evidence="2" type="ORF">AKJ09_02164</name>
</gene>
<dbReference type="Pfam" id="PF00899">
    <property type="entry name" value="ThiF"/>
    <property type="match status" value="1"/>
</dbReference>
<dbReference type="InterPro" id="IPR045886">
    <property type="entry name" value="ThiF/MoeB/HesA"/>
</dbReference>
<dbReference type="InterPro" id="IPR035985">
    <property type="entry name" value="Ubiquitin-activating_enz"/>
</dbReference>